<proteinExistence type="predicted"/>
<evidence type="ECO:0000256" key="2">
    <source>
        <dbReference type="SAM" id="SignalP"/>
    </source>
</evidence>
<gene>
    <name evidence="4" type="ORF">SAMN04488540_10228</name>
</gene>
<sequence length="203" mass="21969">MKAMTLLALGMLCCAPVSAQWFVAPFGGYSFGANDFDLSNTEDDNSGSLSIEESGHYGAMAGAMVDDTGSVYLYYSHQDTDLRSGGAFSPQLLESLSVDYLHLGGTRYYPQAQFNPYISASIGLTQLRPGGDLSNETKFSMGLGTGLEYELGQRLSFFAEIRGFATFTDSEGGILCDGEGCVWKIKSGMFWQGQANLGLRLRF</sequence>
<dbReference type="Proteomes" id="UP000199527">
    <property type="component" value="Unassembled WGS sequence"/>
</dbReference>
<keyword evidence="1 2" id="KW-0732">Signal</keyword>
<evidence type="ECO:0000259" key="3">
    <source>
        <dbReference type="Pfam" id="PF13505"/>
    </source>
</evidence>
<evidence type="ECO:0000256" key="1">
    <source>
        <dbReference type="ARBA" id="ARBA00022729"/>
    </source>
</evidence>
<dbReference type="InterPro" id="IPR011250">
    <property type="entry name" value="OMP/PagP_B-barrel"/>
</dbReference>
<evidence type="ECO:0000313" key="5">
    <source>
        <dbReference type="Proteomes" id="UP000199527"/>
    </source>
</evidence>
<dbReference type="AlphaFoldDB" id="A0A1G8LDZ4"/>
<evidence type="ECO:0000313" key="4">
    <source>
        <dbReference type="EMBL" id="SDI53707.1"/>
    </source>
</evidence>
<reference evidence="5" key="1">
    <citation type="submission" date="2016-10" db="EMBL/GenBank/DDBJ databases">
        <authorList>
            <person name="Varghese N."/>
            <person name="Submissions S."/>
        </authorList>
    </citation>
    <scope>NUCLEOTIDE SEQUENCE [LARGE SCALE GENOMIC DNA]</scope>
    <source>
        <strain evidence="5">DSM 23317</strain>
    </source>
</reference>
<dbReference type="Gene3D" id="2.40.160.20">
    <property type="match status" value="1"/>
</dbReference>
<dbReference type="InterPro" id="IPR027385">
    <property type="entry name" value="Beta-barrel_OMP"/>
</dbReference>
<feature type="domain" description="Outer membrane protein beta-barrel" evidence="3">
    <location>
        <begin position="6"/>
        <end position="203"/>
    </location>
</feature>
<name>A0A1G8LDZ4_9GAMM</name>
<feature type="signal peptide" evidence="2">
    <location>
        <begin position="1"/>
        <end position="19"/>
    </location>
</feature>
<organism evidence="4 5">
    <name type="scientific">Ferrimonas sediminum</name>
    <dbReference type="NCBI Taxonomy" id="718193"/>
    <lineage>
        <taxon>Bacteria</taxon>
        <taxon>Pseudomonadati</taxon>
        <taxon>Pseudomonadota</taxon>
        <taxon>Gammaproteobacteria</taxon>
        <taxon>Alteromonadales</taxon>
        <taxon>Ferrimonadaceae</taxon>
        <taxon>Ferrimonas</taxon>
    </lineage>
</organism>
<accession>A0A1G8LDZ4</accession>
<dbReference type="Pfam" id="PF13505">
    <property type="entry name" value="OMP_b-brl"/>
    <property type="match status" value="1"/>
</dbReference>
<dbReference type="RefSeq" id="WP_090361487.1">
    <property type="nucleotide sequence ID" value="NZ_FNEM01000002.1"/>
</dbReference>
<dbReference type="SUPFAM" id="SSF56925">
    <property type="entry name" value="OMPA-like"/>
    <property type="match status" value="1"/>
</dbReference>
<keyword evidence="5" id="KW-1185">Reference proteome</keyword>
<feature type="chain" id="PRO_5011620871" evidence="2">
    <location>
        <begin position="20"/>
        <end position="203"/>
    </location>
</feature>
<dbReference type="OrthoDB" id="5591863at2"/>
<dbReference type="EMBL" id="FNEM01000002">
    <property type="protein sequence ID" value="SDI53707.1"/>
    <property type="molecule type" value="Genomic_DNA"/>
</dbReference>
<protein>
    <submittedName>
        <fullName evidence="4">Opacity protein</fullName>
    </submittedName>
</protein>